<accession>A0A917QDD9</accession>
<evidence type="ECO:0000313" key="2">
    <source>
        <dbReference type="EMBL" id="GGK44934.1"/>
    </source>
</evidence>
<comment type="caution">
    <text evidence="2">The sequence shown here is derived from an EMBL/GenBank/DDBJ whole genome shotgun (WGS) entry which is preliminary data.</text>
</comment>
<dbReference type="EMBL" id="BMMF01000011">
    <property type="protein sequence ID" value="GGK44934.1"/>
    <property type="molecule type" value="Genomic_DNA"/>
</dbReference>
<organism evidence="2 3">
    <name type="scientific">Salinarimonas ramus</name>
    <dbReference type="NCBI Taxonomy" id="690164"/>
    <lineage>
        <taxon>Bacteria</taxon>
        <taxon>Pseudomonadati</taxon>
        <taxon>Pseudomonadota</taxon>
        <taxon>Alphaproteobacteria</taxon>
        <taxon>Hyphomicrobiales</taxon>
        <taxon>Salinarimonadaceae</taxon>
        <taxon>Salinarimonas</taxon>
    </lineage>
</organism>
<dbReference type="Proteomes" id="UP000600449">
    <property type="component" value="Unassembled WGS sequence"/>
</dbReference>
<evidence type="ECO:0000313" key="3">
    <source>
        <dbReference type="Proteomes" id="UP000600449"/>
    </source>
</evidence>
<reference evidence="2 3" key="1">
    <citation type="journal article" date="2014" name="Int. J. Syst. Evol. Microbiol.">
        <title>Complete genome sequence of Corynebacterium casei LMG S-19264T (=DSM 44701T), isolated from a smear-ripened cheese.</title>
        <authorList>
            <consortium name="US DOE Joint Genome Institute (JGI-PGF)"/>
            <person name="Walter F."/>
            <person name="Albersmeier A."/>
            <person name="Kalinowski J."/>
            <person name="Ruckert C."/>
        </authorList>
    </citation>
    <scope>NUCLEOTIDE SEQUENCE [LARGE SCALE GENOMIC DNA]</scope>
    <source>
        <strain evidence="2 3">CGMCC 1.9161</strain>
    </source>
</reference>
<sequence length="92" mass="10562">MARTPRTPADLARRFGERSAERAIGRGESVPAASADAFARQTYRLPRDQARDTARDWFARYPKAAYMTRVESWRVLDDGLIEFTMRRLPTAD</sequence>
<dbReference type="AlphaFoldDB" id="A0A917QDD9"/>
<name>A0A917QDD9_9HYPH</name>
<dbReference type="RefSeq" id="WP_188914564.1">
    <property type="nucleotide sequence ID" value="NZ_BMMF01000011.1"/>
</dbReference>
<feature type="compositionally biased region" description="Basic and acidic residues" evidence="1">
    <location>
        <begin position="11"/>
        <end position="25"/>
    </location>
</feature>
<feature type="region of interest" description="Disordered" evidence="1">
    <location>
        <begin position="1"/>
        <end position="31"/>
    </location>
</feature>
<evidence type="ECO:0000256" key="1">
    <source>
        <dbReference type="SAM" id="MobiDB-lite"/>
    </source>
</evidence>
<gene>
    <name evidence="2" type="ORF">GCM10011322_35130</name>
</gene>
<proteinExistence type="predicted"/>
<keyword evidence="3" id="KW-1185">Reference proteome</keyword>
<protein>
    <submittedName>
        <fullName evidence="2">Uncharacterized protein</fullName>
    </submittedName>
</protein>